<sequence>MKRFLATLMLIFAAILVYPQTEGRYQDLVTALRRIAEEKDDVQRLAQYDSLAREFGIATPSGAKIAAPQKPSKWVFDRKVDPLTDRRQYFFILTADSGANGYGDKPTLVVRSDGEDLELYINWDVYLGNDTDDYKYEGKYVTTRVDADQPTTSLWDNYTDSKASFCPWTDVLNLVRRMGGGTTLVARCTPYGASPITAVFDICGLKTLSMPYNEVLGWWE</sequence>
<organism evidence="1">
    <name type="scientific">bioreactor metagenome</name>
    <dbReference type="NCBI Taxonomy" id="1076179"/>
    <lineage>
        <taxon>unclassified sequences</taxon>
        <taxon>metagenomes</taxon>
        <taxon>ecological metagenomes</taxon>
    </lineage>
</organism>
<dbReference type="AlphaFoldDB" id="A0A645H1M2"/>
<gene>
    <name evidence="1" type="ORF">SDC9_180410</name>
</gene>
<accession>A0A645H1M2</accession>
<dbReference type="EMBL" id="VSSQ01085192">
    <property type="protein sequence ID" value="MPN32927.1"/>
    <property type="molecule type" value="Genomic_DNA"/>
</dbReference>
<evidence type="ECO:0000313" key="1">
    <source>
        <dbReference type="EMBL" id="MPN32927.1"/>
    </source>
</evidence>
<name>A0A645H1M2_9ZZZZ</name>
<protein>
    <submittedName>
        <fullName evidence="1">Uncharacterized protein</fullName>
    </submittedName>
</protein>
<comment type="caution">
    <text evidence="1">The sequence shown here is derived from an EMBL/GenBank/DDBJ whole genome shotgun (WGS) entry which is preliminary data.</text>
</comment>
<proteinExistence type="predicted"/>
<reference evidence="1" key="1">
    <citation type="submission" date="2019-08" db="EMBL/GenBank/DDBJ databases">
        <authorList>
            <person name="Kucharzyk K."/>
            <person name="Murdoch R.W."/>
            <person name="Higgins S."/>
            <person name="Loffler F."/>
        </authorList>
    </citation>
    <scope>NUCLEOTIDE SEQUENCE</scope>
</reference>